<dbReference type="InterPro" id="IPR052766">
    <property type="entry name" value="S41A_metabolite_peptidase"/>
</dbReference>
<evidence type="ECO:0008006" key="4">
    <source>
        <dbReference type="Google" id="ProtNLM"/>
    </source>
</evidence>
<evidence type="ECO:0000256" key="1">
    <source>
        <dbReference type="SAM" id="SignalP"/>
    </source>
</evidence>
<dbReference type="PANTHER" id="PTHR37049:SF4">
    <property type="entry name" value="RHODANESE DOMAIN-CONTAINING PROTEIN"/>
    <property type="match status" value="1"/>
</dbReference>
<keyword evidence="3" id="KW-1185">Reference proteome</keyword>
<dbReference type="InterPro" id="IPR029045">
    <property type="entry name" value="ClpP/crotonase-like_dom_sf"/>
</dbReference>
<dbReference type="SUPFAM" id="SSF52096">
    <property type="entry name" value="ClpP/crotonase"/>
    <property type="match status" value="1"/>
</dbReference>
<dbReference type="Proteomes" id="UP000559027">
    <property type="component" value="Unassembled WGS sequence"/>
</dbReference>
<dbReference type="PANTHER" id="PTHR37049">
    <property type="entry name" value="PEPTIDASE S41 FAMILY PROTEIN"/>
    <property type="match status" value="1"/>
</dbReference>
<gene>
    <name evidence="2" type="ORF">D9756_005373</name>
</gene>
<sequence length="674" mass="75359">MLNLVSLLAVFIASGVYADQVLLPPKQQCNKIAGKHWVSPQEARACMSEMTFNKKTQANVLDVITRTMAFHASTNYQLQAPKPYDEDVHWDLLSDLEEIRTRDYASDFDFHLEVQKSMKRVNDGHLMYANWCYDGVYITYNPFPLVLLTNTTEQIQNVYISPIAHDISSSVFGSEVAFWEDLLGEPLERFSGARVVLINGEDPFSAVNANAKLTGRFQGLSSRQNAFFSSSTRGTTDWHYVLGDFAELVHPVVDSISLTIQRVGSISEETITVPYRSKFNRQEHFTGLSDYQKKFCTPTKDTNGHHLYQLWSNDTQEALHSSIHTADMKPTSVVLPQTLQPNLPPLRGSNGAIQLHVLEDNTGILVIGSFEGEKGEEEIKCSLLEGLQTMHAMGVEKLIIDLTNNAGGYVCVAQFLHRLLMGEIDDTHPQPGLDTTMRVTPVAQRIVKNMLLRDPQELTIYNREWYNATNYPIDLQDEDWFRPINTTINGRHDSFSQRLGKECDVSFSSCGGRRKRLPTDPFFKSENLVLLSNGRCGSSCALFSVLLAKKQGVTTVVTGGISDVPQQYCGYIGGESVRFSDIDTALITTGLKTRTTPYQSDVPPPLEVSFNAAMTVTWRLAYGVHDPSQPEEWQDHTATIDFPLTADTVNKPQAVWEAVSLQVFSTPPALQVQV</sequence>
<dbReference type="AlphaFoldDB" id="A0A8H5D6V9"/>
<evidence type="ECO:0000313" key="3">
    <source>
        <dbReference type="Proteomes" id="UP000559027"/>
    </source>
</evidence>
<evidence type="ECO:0000313" key="2">
    <source>
        <dbReference type="EMBL" id="KAF5354666.1"/>
    </source>
</evidence>
<keyword evidence="1" id="KW-0732">Signal</keyword>
<feature type="chain" id="PRO_5034995699" description="Tail specific protease domain-containing protein" evidence="1">
    <location>
        <begin position="19"/>
        <end position="674"/>
    </location>
</feature>
<reference evidence="2 3" key="1">
    <citation type="journal article" date="2020" name="ISME J.">
        <title>Uncovering the hidden diversity of litter-decomposition mechanisms in mushroom-forming fungi.</title>
        <authorList>
            <person name="Floudas D."/>
            <person name="Bentzer J."/>
            <person name="Ahren D."/>
            <person name="Johansson T."/>
            <person name="Persson P."/>
            <person name="Tunlid A."/>
        </authorList>
    </citation>
    <scope>NUCLEOTIDE SEQUENCE [LARGE SCALE GENOMIC DNA]</scope>
    <source>
        <strain evidence="2 3">CBS 146.42</strain>
    </source>
</reference>
<dbReference type="EMBL" id="JAACJO010000008">
    <property type="protein sequence ID" value="KAF5354666.1"/>
    <property type="molecule type" value="Genomic_DNA"/>
</dbReference>
<name>A0A8H5D6V9_9AGAR</name>
<accession>A0A8H5D6V9</accession>
<proteinExistence type="predicted"/>
<comment type="caution">
    <text evidence="2">The sequence shown here is derived from an EMBL/GenBank/DDBJ whole genome shotgun (WGS) entry which is preliminary data.</text>
</comment>
<dbReference type="Gene3D" id="3.90.226.10">
    <property type="entry name" value="2-enoyl-CoA Hydratase, Chain A, domain 1"/>
    <property type="match status" value="1"/>
</dbReference>
<dbReference type="OrthoDB" id="27214at2759"/>
<feature type="signal peptide" evidence="1">
    <location>
        <begin position="1"/>
        <end position="18"/>
    </location>
</feature>
<protein>
    <recommendedName>
        <fullName evidence="4">Tail specific protease domain-containing protein</fullName>
    </recommendedName>
</protein>
<organism evidence="2 3">
    <name type="scientific">Leucocoprinus leucothites</name>
    <dbReference type="NCBI Taxonomy" id="201217"/>
    <lineage>
        <taxon>Eukaryota</taxon>
        <taxon>Fungi</taxon>
        <taxon>Dikarya</taxon>
        <taxon>Basidiomycota</taxon>
        <taxon>Agaricomycotina</taxon>
        <taxon>Agaricomycetes</taxon>
        <taxon>Agaricomycetidae</taxon>
        <taxon>Agaricales</taxon>
        <taxon>Agaricineae</taxon>
        <taxon>Agaricaceae</taxon>
        <taxon>Leucocoprinus</taxon>
    </lineage>
</organism>